<dbReference type="RefSeq" id="WP_343874435.1">
    <property type="nucleotide sequence ID" value="NZ_BAAAIX010000026.1"/>
</dbReference>
<dbReference type="InterPro" id="IPR042070">
    <property type="entry name" value="PucR_C-HTH_sf"/>
</dbReference>
<feature type="domain" description="PucR C-terminal helix-turn-helix" evidence="3">
    <location>
        <begin position="506"/>
        <end position="564"/>
    </location>
</feature>
<comment type="caution">
    <text evidence="5">The sequence shown here is derived from an EMBL/GenBank/DDBJ whole genome shotgun (WGS) entry which is preliminary data.</text>
</comment>
<dbReference type="Pfam" id="PF07905">
    <property type="entry name" value="PucR"/>
    <property type="match status" value="1"/>
</dbReference>
<protein>
    <submittedName>
        <fullName evidence="5">PucR family transcriptional regulator</fullName>
    </submittedName>
</protein>
<dbReference type="InterPro" id="IPR025736">
    <property type="entry name" value="PucR_C-HTH_dom"/>
</dbReference>
<evidence type="ECO:0000259" key="2">
    <source>
        <dbReference type="Pfam" id="PF07905"/>
    </source>
</evidence>
<dbReference type="InterPro" id="IPR041522">
    <property type="entry name" value="CdaR_GGDEF"/>
</dbReference>
<dbReference type="InterPro" id="IPR012914">
    <property type="entry name" value="PucR_dom"/>
</dbReference>
<dbReference type="PANTHER" id="PTHR33744:SF1">
    <property type="entry name" value="DNA-BINDING TRANSCRIPTIONAL ACTIVATOR ADER"/>
    <property type="match status" value="1"/>
</dbReference>
<accession>A0ABW4RX83</accession>
<evidence type="ECO:0000313" key="6">
    <source>
        <dbReference type="Proteomes" id="UP001597326"/>
    </source>
</evidence>
<evidence type="ECO:0000259" key="3">
    <source>
        <dbReference type="Pfam" id="PF13556"/>
    </source>
</evidence>
<reference evidence="6" key="1">
    <citation type="journal article" date="2019" name="Int. J. Syst. Evol. Microbiol.">
        <title>The Global Catalogue of Microorganisms (GCM) 10K type strain sequencing project: providing services to taxonomists for standard genome sequencing and annotation.</title>
        <authorList>
            <consortium name="The Broad Institute Genomics Platform"/>
            <consortium name="The Broad Institute Genome Sequencing Center for Infectious Disease"/>
            <person name="Wu L."/>
            <person name="Ma J."/>
        </authorList>
    </citation>
    <scope>NUCLEOTIDE SEQUENCE [LARGE SCALE GENOMIC DNA]</scope>
    <source>
        <strain evidence="6">CAIM 431</strain>
    </source>
</reference>
<dbReference type="Proteomes" id="UP001597326">
    <property type="component" value="Unassembled WGS sequence"/>
</dbReference>
<name>A0ABW4RX83_9ACTN</name>
<sequence length="579" mass="62093">MGKSDKATPVFGQELTEGQVLFGGEDIAGAPAVSMADLLTLPALESCTVIGGATGLDRPVSGVNIMEVPDVWEWVSPGQVLLTTGYPLRDAGADLTDLLTKVAAAGLTGLVLKPHRYVPEPDQATRDLADTLHLPLVLLGDGTGFDVILRQAHSLFLDRRAEALARSERILAALIDLVVSGGSLADVCSDLVVEVADAAFVTSMDGRILAHATGDGTDWTEVTALSCLDRSGRFKVEAEPASVVVPGPLSRLSVPILVRGRHEGRLVVLRRDGLDTWDVHVIGQAAATAALVLTKEAAVAAVENKYRTDFLRDALTGRAGDDHEVIQHAAALGWNLNRPAHVIVAQVGWQDRHPLSAADEQSFQERFARAWERSVHATDPAAPVGGYSHEVVVIIAATPGGTPEDIHRRVTTIAKAVRGEGGGGRRPFTTGISRTITTPTDLPRAYAEATRAAAVGKRMQGIGSITHFDTLGVFRLLSLVDPTELRQFAHETLGTIADDTPDAEDLRETLRVLLEHNMNVAEASRLLHFHYNTLRYRITKLEQRLGPITTDPHRRFQVALALHVLQMKGLDADSSTAPG</sequence>
<keyword evidence="6" id="KW-1185">Reference proteome</keyword>
<organism evidence="5 6">
    <name type="scientific">Luteococcus peritonei</name>
    <dbReference type="NCBI Taxonomy" id="88874"/>
    <lineage>
        <taxon>Bacteria</taxon>
        <taxon>Bacillati</taxon>
        <taxon>Actinomycetota</taxon>
        <taxon>Actinomycetes</taxon>
        <taxon>Propionibacteriales</taxon>
        <taxon>Propionibacteriaceae</taxon>
        <taxon>Luteococcus</taxon>
    </lineage>
</organism>
<dbReference type="InterPro" id="IPR051448">
    <property type="entry name" value="CdaR-like_regulators"/>
</dbReference>
<feature type="domain" description="CdaR GGDEF-like" evidence="4">
    <location>
        <begin position="317"/>
        <end position="455"/>
    </location>
</feature>
<dbReference type="Pfam" id="PF13556">
    <property type="entry name" value="HTH_30"/>
    <property type="match status" value="1"/>
</dbReference>
<proteinExistence type="inferred from homology"/>
<dbReference type="EMBL" id="JBHUFZ010000028">
    <property type="protein sequence ID" value="MFD1890951.1"/>
    <property type="molecule type" value="Genomic_DNA"/>
</dbReference>
<evidence type="ECO:0000259" key="4">
    <source>
        <dbReference type="Pfam" id="PF17853"/>
    </source>
</evidence>
<comment type="similarity">
    <text evidence="1">Belongs to the CdaR family.</text>
</comment>
<dbReference type="PANTHER" id="PTHR33744">
    <property type="entry name" value="CARBOHYDRATE DIACID REGULATOR"/>
    <property type="match status" value="1"/>
</dbReference>
<dbReference type="Gene3D" id="1.10.10.2840">
    <property type="entry name" value="PucR C-terminal helix-turn-helix domain"/>
    <property type="match status" value="1"/>
</dbReference>
<dbReference type="Pfam" id="PF17853">
    <property type="entry name" value="GGDEF_2"/>
    <property type="match status" value="1"/>
</dbReference>
<evidence type="ECO:0000313" key="5">
    <source>
        <dbReference type="EMBL" id="MFD1890951.1"/>
    </source>
</evidence>
<feature type="domain" description="Purine catabolism PurC-like" evidence="2">
    <location>
        <begin position="37"/>
        <end position="154"/>
    </location>
</feature>
<evidence type="ECO:0000256" key="1">
    <source>
        <dbReference type="ARBA" id="ARBA00006754"/>
    </source>
</evidence>
<gene>
    <name evidence="5" type="ORF">ACFSCS_12275</name>
</gene>